<dbReference type="PROSITE" id="PS51273">
    <property type="entry name" value="GATASE_TYPE_1"/>
    <property type="match status" value="1"/>
</dbReference>
<dbReference type="KEGG" id="pcor:KS4_03710"/>
<evidence type="ECO:0000313" key="3">
    <source>
        <dbReference type="Proteomes" id="UP000317369"/>
    </source>
</evidence>
<keyword evidence="2" id="KW-0436">Ligase</keyword>
<dbReference type="GO" id="GO:0005829">
    <property type="term" value="C:cytosol"/>
    <property type="evidence" value="ECO:0007669"/>
    <property type="project" value="TreeGrafter"/>
</dbReference>
<sequence>MAVLILQHHEDEVPGRLGEVLAQNSHEINVVKLCAGEDLPSDYGDIDGLVVLGGPMNIDEIEEHPYLECEMALIKWMHQQELPVLGVCLGAQLIAKALGGEVGQMSEVEIGMGDVELNHIGRMDAMLYGMPWRTSQFHMHGYEVTQLPKGATLLASSKSCKNQLFCVGMRTWGVQYHFEWDKQTMLNIVERFSAWIQDSQIDVGTIRSGIEVSYDLHRHFSDRLCDRLVLLVFNATTRSNRAAWSPANF</sequence>
<dbReference type="InterPro" id="IPR044992">
    <property type="entry name" value="ChyE-like"/>
</dbReference>
<dbReference type="InterPro" id="IPR017926">
    <property type="entry name" value="GATASE"/>
</dbReference>
<protein>
    <submittedName>
        <fullName evidence="2">GMP synthase [glutamine-hydrolyzing]</fullName>
        <ecNumber evidence="2">6.3.5.2</ecNumber>
    </submittedName>
</protein>
<dbReference type="AlphaFoldDB" id="A0A517YQ35"/>
<dbReference type="RefSeq" id="WP_145073754.1">
    <property type="nucleotide sequence ID" value="NZ_CP036425.1"/>
</dbReference>
<dbReference type="EC" id="6.3.5.2" evidence="2"/>
<dbReference type="CDD" id="cd01741">
    <property type="entry name" value="GATase1_1"/>
    <property type="match status" value="1"/>
</dbReference>
<dbReference type="SUPFAM" id="SSF52317">
    <property type="entry name" value="Class I glutamine amidotransferase-like"/>
    <property type="match status" value="1"/>
</dbReference>
<evidence type="ECO:0000259" key="1">
    <source>
        <dbReference type="Pfam" id="PF00117"/>
    </source>
</evidence>
<dbReference type="InterPro" id="IPR029062">
    <property type="entry name" value="Class_I_gatase-like"/>
</dbReference>
<proteinExistence type="predicted"/>
<gene>
    <name evidence="2" type="primary">guaA_1</name>
    <name evidence="2" type="ORF">KS4_03710</name>
</gene>
<dbReference type="OrthoDB" id="9807137at2"/>
<dbReference type="Gene3D" id="3.40.50.880">
    <property type="match status" value="1"/>
</dbReference>
<dbReference type="Proteomes" id="UP000317369">
    <property type="component" value="Chromosome"/>
</dbReference>
<accession>A0A517YQ35</accession>
<dbReference type="Pfam" id="PF00117">
    <property type="entry name" value="GATase"/>
    <property type="match status" value="1"/>
</dbReference>
<dbReference type="GO" id="GO:0003922">
    <property type="term" value="F:GMP synthase (glutamine-hydrolyzing) activity"/>
    <property type="evidence" value="ECO:0007669"/>
    <property type="project" value="UniProtKB-EC"/>
</dbReference>
<reference evidence="2 3" key="1">
    <citation type="submission" date="2019-02" db="EMBL/GenBank/DDBJ databases">
        <title>Deep-cultivation of Planctomycetes and their phenomic and genomic characterization uncovers novel biology.</title>
        <authorList>
            <person name="Wiegand S."/>
            <person name="Jogler M."/>
            <person name="Boedeker C."/>
            <person name="Pinto D."/>
            <person name="Vollmers J."/>
            <person name="Rivas-Marin E."/>
            <person name="Kohn T."/>
            <person name="Peeters S.H."/>
            <person name="Heuer A."/>
            <person name="Rast P."/>
            <person name="Oberbeckmann S."/>
            <person name="Bunk B."/>
            <person name="Jeske O."/>
            <person name="Meyerdierks A."/>
            <person name="Storesund J.E."/>
            <person name="Kallscheuer N."/>
            <person name="Luecker S."/>
            <person name="Lage O.M."/>
            <person name="Pohl T."/>
            <person name="Merkel B.J."/>
            <person name="Hornburger P."/>
            <person name="Mueller R.-W."/>
            <person name="Bruemmer F."/>
            <person name="Labrenz M."/>
            <person name="Spormann A.M."/>
            <person name="Op den Camp H."/>
            <person name="Overmann J."/>
            <person name="Amann R."/>
            <person name="Jetten M.S.M."/>
            <person name="Mascher T."/>
            <person name="Medema M.H."/>
            <person name="Devos D.P."/>
            <person name="Kaster A.-K."/>
            <person name="Ovreas L."/>
            <person name="Rohde M."/>
            <person name="Galperin M.Y."/>
            <person name="Jogler C."/>
        </authorList>
    </citation>
    <scope>NUCLEOTIDE SEQUENCE [LARGE SCALE GENOMIC DNA]</scope>
    <source>
        <strain evidence="2 3">KS4</strain>
    </source>
</reference>
<name>A0A517YQ35_9BACT</name>
<keyword evidence="3" id="KW-1185">Reference proteome</keyword>
<feature type="domain" description="Glutamine amidotransferase" evidence="1">
    <location>
        <begin position="21"/>
        <end position="183"/>
    </location>
</feature>
<dbReference type="EMBL" id="CP036425">
    <property type="protein sequence ID" value="QDU32339.1"/>
    <property type="molecule type" value="Genomic_DNA"/>
</dbReference>
<dbReference type="PANTHER" id="PTHR42695:SF5">
    <property type="entry name" value="GLUTAMINE AMIDOTRANSFERASE YLR126C-RELATED"/>
    <property type="match status" value="1"/>
</dbReference>
<dbReference type="PANTHER" id="PTHR42695">
    <property type="entry name" value="GLUTAMINE AMIDOTRANSFERASE YLR126C-RELATED"/>
    <property type="match status" value="1"/>
</dbReference>
<evidence type="ECO:0000313" key="2">
    <source>
        <dbReference type="EMBL" id="QDU32339.1"/>
    </source>
</evidence>
<organism evidence="2 3">
    <name type="scientific">Poriferisphaera corsica</name>
    <dbReference type="NCBI Taxonomy" id="2528020"/>
    <lineage>
        <taxon>Bacteria</taxon>
        <taxon>Pseudomonadati</taxon>
        <taxon>Planctomycetota</taxon>
        <taxon>Phycisphaerae</taxon>
        <taxon>Phycisphaerales</taxon>
        <taxon>Phycisphaeraceae</taxon>
        <taxon>Poriferisphaera</taxon>
    </lineage>
</organism>